<evidence type="ECO:0000256" key="2">
    <source>
        <dbReference type="ARBA" id="ARBA00022801"/>
    </source>
</evidence>
<evidence type="ECO:0000313" key="6">
    <source>
        <dbReference type="EMBL" id="KAJ3051057.1"/>
    </source>
</evidence>
<evidence type="ECO:0000259" key="4">
    <source>
        <dbReference type="PROSITE" id="PS50054"/>
    </source>
</evidence>
<dbReference type="InterPro" id="IPR016130">
    <property type="entry name" value="Tyr_Pase_AS"/>
</dbReference>
<feature type="domain" description="Tyrosine-protein phosphatase" evidence="4">
    <location>
        <begin position="21"/>
        <end position="177"/>
    </location>
</feature>
<keyword evidence="2" id="KW-0378">Hydrolase</keyword>
<dbReference type="SMART" id="SM00195">
    <property type="entry name" value="DSPc"/>
    <property type="match status" value="1"/>
</dbReference>
<dbReference type="PANTHER" id="PTHR45961:SF6">
    <property type="entry name" value="IP21249P"/>
    <property type="match status" value="1"/>
</dbReference>
<comment type="similarity">
    <text evidence="1">Belongs to the protein-tyrosine phosphatase family. Non-receptor class dual specificity subfamily.</text>
</comment>
<gene>
    <name evidence="6" type="ORF">HK097_007954</name>
</gene>
<protein>
    <recommendedName>
        <fullName evidence="8">Protein-tyrosine-phosphatase</fullName>
    </recommendedName>
</protein>
<dbReference type="Gene3D" id="3.90.190.10">
    <property type="entry name" value="Protein tyrosine phosphatase superfamily"/>
    <property type="match status" value="1"/>
</dbReference>
<dbReference type="PROSITE" id="PS50054">
    <property type="entry name" value="TYR_PHOSPHATASE_DUAL"/>
    <property type="match status" value="1"/>
</dbReference>
<dbReference type="InterPro" id="IPR020422">
    <property type="entry name" value="TYR_PHOSPHATASE_DUAL_dom"/>
</dbReference>
<dbReference type="Pfam" id="PF00782">
    <property type="entry name" value="DSPc"/>
    <property type="match status" value="1"/>
</dbReference>
<sequence length="212" mass="23442">MSNVKTTEDAHAYVKYLDTYLPSIKPPSLILKSSTGGKLLLGGIDVLKSGHATAYDHIISITNQSQLDYALHSSILLNTAQKRDFHWAADDVFFDISQYFDTVAEAIEDSLKEGKTVYVHCFMGKSRSAACVVAYLIEFRGMSFFEAVDFVGCKRHAVCINSGFGVQLQKYAERVKLEGAKCEGKMHECEEEAVGKDNVKQTVNALAEEVGR</sequence>
<dbReference type="InterPro" id="IPR052103">
    <property type="entry name" value="Dual_spec_Phospatases"/>
</dbReference>
<accession>A0AAD5X484</accession>
<dbReference type="PROSITE" id="PS00383">
    <property type="entry name" value="TYR_PHOSPHATASE_1"/>
    <property type="match status" value="1"/>
</dbReference>
<dbReference type="PANTHER" id="PTHR45961">
    <property type="entry name" value="IP21249P"/>
    <property type="match status" value="1"/>
</dbReference>
<evidence type="ECO:0000259" key="5">
    <source>
        <dbReference type="PROSITE" id="PS50056"/>
    </source>
</evidence>
<keyword evidence="7" id="KW-1185">Reference proteome</keyword>
<keyword evidence="3" id="KW-0904">Protein phosphatase</keyword>
<dbReference type="InterPro" id="IPR000340">
    <property type="entry name" value="Dual-sp_phosphatase_cat-dom"/>
</dbReference>
<dbReference type="CDD" id="cd14498">
    <property type="entry name" value="DSP"/>
    <property type="match status" value="1"/>
</dbReference>
<dbReference type="InterPro" id="IPR029021">
    <property type="entry name" value="Prot-tyrosine_phosphatase-like"/>
</dbReference>
<comment type="caution">
    <text evidence="6">The sequence shown here is derived from an EMBL/GenBank/DDBJ whole genome shotgun (WGS) entry which is preliminary data.</text>
</comment>
<dbReference type="EMBL" id="JADGJD010000439">
    <property type="protein sequence ID" value="KAJ3051057.1"/>
    <property type="molecule type" value="Genomic_DNA"/>
</dbReference>
<dbReference type="InterPro" id="IPR000387">
    <property type="entry name" value="Tyr_Pase_dom"/>
</dbReference>
<dbReference type="PROSITE" id="PS50056">
    <property type="entry name" value="TYR_PHOSPHATASE_2"/>
    <property type="match status" value="1"/>
</dbReference>
<proteinExistence type="inferred from homology"/>
<organism evidence="6 7">
    <name type="scientific">Rhizophlyctis rosea</name>
    <dbReference type="NCBI Taxonomy" id="64517"/>
    <lineage>
        <taxon>Eukaryota</taxon>
        <taxon>Fungi</taxon>
        <taxon>Fungi incertae sedis</taxon>
        <taxon>Chytridiomycota</taxon>
        <taxon>Chytridiomycota incertae sedis</taxon>
        <taxon>Chytridiomycetes</taxon>
        <taxon>Rhizophlyctidales</taxon>
        <taxon>Rhizophlyctidaceae</taxon>
        <taxon>Rhizophlyctis</taxon>
    </lineage>
</organism>
<reference evidence="6" key="1">
    <citation type="submission" date="2020-05" db="EMBL/GenBank/DDBJ databases">
        <title>Phylogenomic resolution of chytrid fungi.</title>
        <authorList>
            <person name="Stajich J.E."/>
            <person name="Amses K."/>
            <person name="Simmons R."/>
            <person name="Seto K."/>
            <person name="Myers J."/>
            <person name="Bonds A."/>
            <person name="Quandt C.A."/>
            <person name="Barry K."/>
            <person name="Liu P."/>
            <person name="Grigoriev I."/>
            <person name="Longcore J.E."/>
            <person name="James T.Y."/>
        </authorList>
    </citation>
    <scope>NUCLEOTIDE SEQUENCE</scope>
    <source>
        <strain evidence="6">JEL0318</strain>
    </source>
</reference>
<feature type="domain" description="Tyrosine specific protein phosphatases" evidence="5">
    <location>
        <begin position="97"/>
        <end position="155"/>
    </location>
</feature>
<evidence type="ECO:0008006" key="8">
    <source>
        <dbReference type="Google" id="ProtNLM"/>
    </source>
</evidence>
<dbReference type="GO" id="GO:0004721">
    <property type="term" value="F:phosphoprotein phosphatase activity"/>
    <property type="evidence" value="ECO:0007669"/>
    <property type="project" value="UniProtKB-KW"/>
</dbReference>
<evidence type="ECO:0000256" key="1">
    <source>
        <dbReference type="ARBA" id="ARBA00008601"/>
    </source>
</evidence>
<name>A0AAD5X484_9FUNG</name>
<evidence type="ECO:0000256" key="3">
    <source>
        <dbReference type="ARBA" id="ARBA00022912"/>
    </source>
</evidence>
<dbReference type="SUPFAM" id="SSF52799">
    <property type="entry name" value="(Phosphotyrosine protein) phosphatases II"/>
    <property type="match status" value="1"/>
</dbReference>
<dbReference type="AlphaFoldDB" id="A0AAD5X484"/>
<evidence type="ECO:0000313" key="7">
    <source>
        <dbReference type="Proteomes" id="UP001212841"/>
    </source>
</evidence>
<dbReference type="Proteomes" id="UP001212841">
    <property type="component" value="Unassembled WGS sequence"/>
</dbReference>